<organism evidence="2 3">
    <name type="scientific">Caerostris extrusa</name>
    <name type="common">Bark spider</name>
    <name type="synonym">Caerostris bankana</name>
    <dbReference type="NCBI Taxonomy" id="172846"/>
    <lineage>
        <taxon>Eukaryota</taxon>
        <taxon>Metazoa</taxon>
        <taxon>Ecdysozoa</taxon>
        <taxon>Arthropoda</taxon>
        <taxon>Chelicerata</taxon>
        <taxon>Arachnida</taxon>
        <taxon>Araneae</taxon>
        <taxon>Araneomorphae</taxon>
        <taxon>Entelegynae</taxon>
        <taxon>Araneoidea</taxon>
        <taxon>Araneidae</taxon>
        <taxon>Caerostris</taxon>
    </lineage>
</organism>
<keyword evidence="3" id="KW-1185">Reference proteome</keyword>
<dbReference type="Proteomes" id="UP001054945">
    <property type="component" value="Unassembled WGS sequence"/>
</dbReference>
<protein>
    <submittedName>
        <fullName evidence="2">Uncharacterized protein</fullName>
    </submittedName>
</protein>
<evidence type="ECO:0000313" key="2">
    <source>
        <dbReference type="EMBL" id="GIY29396.1"/>
    </source>
</evidence>
<evidence type="ECO:0000313" key="3">
    <source>
        <dbReference type="Proteomes" id="UP001054945"/>
    </source>
</evidence>
<evidence type="ECO:0000256" key="1">
    <source>
        <dbReference type="SAM" id="MobiDB-lite"/>
    </source>
</evidence>
<proteinExistence type="predicted"/>
<dbReference type="AlphaFoldDB" id="A0AAV4S9T9"/>
<reference evidence="2 3" key="1">
    <citation type="submission" date="2021-06" db="EMBL/GenBank/DDBJ databases">
        <title>Caerostris extrusa draft genome.</title>
        <authorList>
            <person name="Kono N."/>
            <person name="Arakawa K."/>
        </authorList>
    </citation>
    <scope>NUCLEOTIDE SEQUENCE [LARGE SCALE GENOMIC DNA]</scope>
</reference>
<feature type="region of interest" description="Disordered" evidence="1">
    <location>
        <begin position="1"/>
        <end position="25"/>
    </location>
</feature>
<dbReference type="EMBL" id="BPLR01009067">
    <property type="protein sequence ID" value="GIY29396.1"/>
    <property type="molecule type" value="Genomic_DNA"/>
</dbReference>
<name>A0AAV4S9T9_CAEEX</name>
<sequence>MRFWGLASTVTRHDKTSSETPSPSTLTTGAFNPLWELPLGRTFMRIGSYALLNDNSLLLSGNFHPKMMDTASVGGFYVDHLQRVTGFSKSVRLLMNSSFTLRR</sequence>
<comment type="caution">
    <text evidence="2">The sequence shown here is derived from an EMBL/GenBank/DDBJ whole genome shotgun (WGS) entry which is preliminary data.</text>
</comment>
<gene>
    <name evidence="2" type="ORF">CEXT_503961</name>
</gene>
<accession>A0AAV4S9T9</accession>